<dbReference type="Proteomes" id="UP000501812">
    <property type="component" value="Chromosome"/>
</dbReference>
<name>A0A858RMZ1_9BACT</name>
<organism evidence="2 3">
    <name type="scientific">Luteolibacter luteus</name>
    <dbReference type="NCBI Taxonomy" id="2728835"/>
    <lineage>
        <taxon>Bacteria</taxon>
        <taxon>Pseudomonadati</taxon>
        <taxon>Verrucomicrobiota</taxon>
        <taxon>Verrucomicrobiia</taxon>
        <taxon>Verrucomicrobiales</taxon>
        <taxon>Verrucomicrobiaceae</taxon>
        <taxon>Luteolibacter</taxon>
    </lineage>
</organism>
<sequence length="67" mass="7279">MGGDAEALFQGGTDLLRIEEGAPSDLVHRDESLRLPAPETAKPRPGRLTREEDLDALPGADKLRLLM</sequence>
<evidence type="ECO:0000256" key="1">
    <source>
        <dbReference type="SAM" id="MobiDB-lite"/>
    </source>
</evidence>
<reference evidence="2 3" key="1">
    <citation type="submission" date="2020-04" db="EMBL/GenBank/DDBJ databases">
        <title>Luteolibacter sp. G-1-1-1 isolated from soil.</title>
        <authorList>
            <person name="Dahal R.H."/>
        </authorList>
    </citation>
    <scope>NUCLEOTIDE SEQUENCE [LARGE SCALE GENOMIC DNA]</scope>
    <source>
        <strain evidence="2 3">G-1-1-1</strain>
    </source>
</reference>
<feature type="region of interest" description="Disordered" evidence="1">
    <location>
        <begin position="27"/>
        <end position="67"/>
    </location>
</feature>
<dbReference type="EMBL" id="CP051774">
    <property type="protein sequence ID" value="QJE97951.1"/>
    <property type="molecule type" value="Genomic_DNA"/>
</dbReference>
<proteinExistence type="predicted"/>
<evidence type="ECO:0000313" key="2">
    <source>
        <dbReference type="EMBL" id="QJE97951.1"/>
    </source>
</evidence>
<dbReference type="RefSeq" id="WP_169456377.1">
    <property type="nucleotide sequence ID" value="NZ_CP051774.1"/>
</dbReference>
<evidence type="ECO:0000313" key="3">
    <source>
        <dbReference type="Proteomes" id="UP000501812"/>
    </source>
</evidence>
<dbReference type="AlphaFoldDB" id="A0A858RMZ1"/>
<gene>
    <name evidence="2" type="ORF">HHL09_19890</name>
</gene>
<accession>A0A858RMZ1</accession>
<keyword evidence="3" id="KW-1185">Reference proteome</keyword>
<dbReference type="KEGG" id="luo:HHL09_19890"/>
<protein>
    <submittedName>
        <fullName evidence="2">Uncharacterized protein</fullName>
    </submittedName>
</protein>